<name>A0AAJ2LNH4_9HYPH</name>
<reference evidence="1" key="1">
    <citation type="submission" date="2023-04" db="EMBL/GenBank/DDBJ databases">
        <title>Genomic characterization of faba bean (Vicia faba) microsymbionts in Mexican soils.</title>
        <authorList>
            <person name="Rivera Orduna F.N."/>
            <person name="Guevara-Luna J."/>
            <person name="Yan J."/>
            <person name="Arroyo-Herrera I."/>
            <person name="Li Y."/>
            <person name="Vasquez-Murrieta M.S."/>
            <person name="Wang E.T."/>
        </authorList>
    </citation>
    <scope>NUCLEOTIDE SEQUENCE</scope>
    <source>
        <strain evidence="1">CH26</strain>
    </source>
</reference>
<gene>
    <name evidence="1" type="ORF">RJJ65_20660</name>
</gene>
<protein>
    <submittedName>
        <fullName evidence="1">Uncharacterized protein</fullName>
    </submittedName>
</protein>
<evidence type="ECO:0000313" key="1">
    <source>
        <dbReference type="EMBL" id="MDR9775021.1"/>
    </source>
</evidence>
<organism evidence="1 2">
    <name type="scientific">Rhizobium hidalgonense</name>
    <dbReference type="NCBI Taxonomy" id="1538159"/>
    <lineage>
        <taxon>Bacteria</taxon>
        <taxon>Pseudomonadati</taxon>
        <taxon>Pseudomonadota</taxon>
        <taxon>Alphaproteobacteria</taxon>
        <taxon>Hyphomicrobiales</taxon>
        <taxon>Rhizobiaceae</taxon>
        <taxon>Rhizobium/Agrobacterium group</taxon>
        <taxon>Rhizobium</taxon>
    </lineage>
</organism>
<dbReference type="EMBL" id="JAVLSF010000012">
    <property type="protein sequence ID" value="MDR9775021.1"/>
    <property type="molecule type" value="Genomic_DNA"/>
</dbReference>
<proteinExistence type="predicted"/>
<dbReference type="AlphaFoldDB" id="A0AAJ2LNH4"/>
<accession>A0AAJ2LNH4</accession>
<comment type="caution">
    <text evidence="1">The sequence shown here is derived from an EMBL/GenBank/DDBJ whole genome shotgun (WGS) entry which is preliminary data.</text>
</comment>
<dbReference type="RefSeq" id="WP_310857328.1">
    <property type="nucleotide sequence ID" value="NZ_JAVLSD010000032.1"/>
</dbReference>
<evidence type="ECO:0000313" key="2">
    <source>
        <dbReference type="Proteomes" id="UP001268610"/>
    </source>
</evidence>
<dbReference type="Proteomes" id="UP001268610">
    <property type="component" value="Unassembled WGS sequence"/>
</dbReference>
<sequence length="145" mass="16232">MLTQSAETEVMPDEEDLSGIYWTPPGEMERKYAHQNLVAAISGRNADCVKLFTADAFEVPSAFPAGFLDVAIDTAAQEACGLYRIFYDRYDYATRPEWFSCEGMDTDEVFGGVYARLEKSGVFEWYQQGGSPERFMDSDATKSAL</sequence>